<keyword evidence="9 17" id="KW-0573">Peptidoglycan synthesis</keyword>
<dbReference type="InterPro" id="IPR003824">
    <property type="entry name" value="UppP"/>
</dbReference>
<evidence type="ECO:0000256" key="3">
    <source>
        <dbReference type="ARBA" id="ARBA00012374"/>
    </source>
</evidence>
<dbReference type="EC" id="3.6.1.27" evidence="3 17"/>
<evidence type="ECO:0000256" key="2">
    <source>
        <dbReference type="ARBA" id="ARBA00010621"/>
    </source>
</evidence>
<feature type="transmembrane region" description="Helical" evidence="17">
    <location>
        <begin position="72"/>
        <end position="93"/>
    </location>
</feature>
<dbReference type="GO" id="GO:0008360">
    <property type="term" value="P:regulation of cell shape"/>
    <property type="evidence" value="ECO:0007669"/>
    <property type="project" value="UniProtKB-KW"/>
</dbReference>
<keyword evidence="10 17" id="KW-1133">Transmembrane helix</keyword>
<evidence type="ECO:0000256" key="11">
    <source>
        <dbReference type="ARBA" id="ARBA00023136"/>
    </source>
</evidence>
<organism evidence="18 19">
    <name type="scientific">Tepidibacillus fermentans</name>
    <dbReference type="NCBI Taxonomy" id="1281767"/>
    <lineage>
        <taxon>Bacteria</taxon>
        <taxon>Bacillati</taxon>
        <taxon>Bacillota</taxon>
        <taxon>Bacilli</taxon>
        <taxon>Bacillales</taxon>
        <taxon>Bacillaceae</taxon>
        <taxon>Tepidibacillus</taxon>
    </lineage>
</organism>
<keyword evidence="6 17" id="KW-0812">Transmembrane</keyword>
<name>A0A4R3K5Y2_9BACI</name>
<evidence type="ECO:0000256" key="12">
    <source>
        <dbReference type="ARBA" id="ARBA00023251"/>
    </source>
</evidence>
<accession>A0A4R3K5Y2</accession>
<dbReference type="PANTHER" id="PTHR30622">
    <property type="entry name" value="UNDECAPRENYL-DIPHOSPHATASE"/>
    <property type="match status" value="1"/>
</dbReference>
<feature type="transmembrane region" description="Helical" evidence="17">
    <location>
        <begin position="99"/>
        <end position="121"/>
    </location>
</feature>
<dbReference type="GO" id="GO:0009252">
    <property type="term" value="P:peptidoglycan biosynthetic process"/>
    <property type="evidence" value="ECO:0007669"/>
    <property type="project" value="UniProtKB-KW"/>
</dbReference>
<evidence type="ECO:0000256" key="6">
    <source>
        <dbReference type="ARBA" id="ARBA00022692"/>
    </source>
</evidence>
<dbReference type="GO" id="GO:0046677">
    <property type="term" value="P:response to antibiotic"/>
    <property type="evidence" value="ECO:0007669"/>
    <property type="project" value="UniProtKB-UniRule"/>
</dbReference>
<dbReference type="Pfam" id="PF02673">
    <property type="entry name" value="BacA"/>
    <property type="match status" value="1"/>
</dbReference>
<reference evidence="18 19" key="1">
    <citation type="submission" date="2019-03" db="EMBL/GenBank/DDBJ databases">
        <title>Genomic Encyclopedia of Type Strains, Phase IV (KMG-IV): sequencing the most valuable type-strain genomes for metagenomic binning, comparative biology and taxonomic classification.</title>
        <authorList>
            <person name="Goeker M."/>
        </authorList>
    </citation>
    <scope>NUCLEOTIDE SEQUENCE [LARGE SCALE GENOMIC DNA]</scope>
    <source>
        <strain evidence="18 19">DSM 23802</strain>
    </source>
</reference>
<evidence type="ECO:0000313" key="19">
    <source>
        <dbReference type="Proteomes" id="UP000295788"/>
    </source>
</evidence>
<evidence type="ECO:0000256" key="14">
    <source>
        <dbReference type="ARBA" id="ARBA00032707"/>
    </source>
</evidence>
<dbReference type="OrthoDB" id="9808289at2"/>
<dbReference type="RefSeq" id="WP_132770684.1">
    <property type="nucleotide sequence ID" value="NZ_SMAB01000030.1"/>
</dbReference>
<evidence type="ECO:0000256" key="15">
    <source>
        <dbReference type="ARBA" id="ARBA00032932"/>
    </source>
</evidence>
<keyword evidence="8 17" id="KW-0133">Cell shape</keyword>
<comment type="catalytic activity">
    <reaction evidence="16 17">
        <text>di-trans,octa-cis-undecaprenyl diphosphate + H2O = di-trans,octa-cis-undecaprenyl phosphate + phosphate + H(+)</text>
        <dbReference type="Rhea" id="RHEA:28094"/>
        <dbReference type="ChEBI" id="CHEBI:15377"/>
        <dbReference type="ChEBI" id="CHEBI:15378"/>
        <dbReference type="ChEBI" id="CHEBI:43474"/>
        <dbReference type="ChEBI" id="CHEBI:58405"/>
        <dbReference type="ChEBI" id="CHEBI:60392"/>
        <dbReference type="EC" id="3.6.1.27"/>
    </reaction>
</comment>
<keyword evidence="7 17" id="KW-0378">Hydrolase</keyword>
<comment type="caution">
    <text evidence="18">The sequence shown here is derived from an EMBL/GenBank/DDBJ whole genome shotgun (WGS) entry which is preliminary data.</text>
</comment>
<dbReference type="HAMAP" id="MF_01006">
    <property type="entry name" value="Undec_diphosphatase"/>
    <property type="match status" value="1"/>
</dbReference>
<evidence type="ECO:0000256" key="1">
    <source>
        <dbReference type="ARBA" id="ARBA00004651"/>
    </source>
</evidence>
<keyword evidence="5 17" id="KW-1003">Cell membrane</keyword>
<comment type="function">
    <text evidence="17">Catalyzes the dephosphorylation of undecaprenyl diphosphate (UPP). Confers resistance to bacitracin.</text>
</comment>
<gene>
    <name evidence="17" type="primary">uppP</name>
    <name evidence="18" type="ORF">EDD72_13012</name>
</gene>
<keyword evidence="13 17" id="KW-0961">Cell wall biogenesis/degradation</keyword>
<feature type="transmembrane region" description="Helical" evidence="17">
    <location>
        <begin position="42"/>
        <end position="60"/>
    </location>
</feature>
<dbReference type="GO" id="GO:0005886">
    <property type="term" value="C:plasma membrane"/>
    <property type="evidence" value="ECO:0007669"/>
    <property type="project" value="UniProtKB-SubCell"/>
</dbReference>
<protein>
    <recommendedName>
        <fullName evidence="4 17">Undecaprenyl-diphosphatase</fullName>
        <ecNumber evidence="3 17">3.6.1.27</ecNumber>
    </recommendedName>
    <alternativeName>
        <fullName evidence="15 17">Bacitracin resistance protein</fullName>
    </alternativeName>
    <alternativeName>
        <fullName evidence="14 17">Undecaprenyl pyrophosphate phosphatase</fullName>
    </alternativeName>
</protein>
<evidence type="ECO:0000256" key="8">
    <source>
        <dbReference type="ARBA" id="ARBA00022960"/>
    </source>
</evidence>
<evidence type="ECO:0000256" key="4">
    <source>
        <dbReference type="ARBA" id="ARBA00021581"/>
    </source>
</evidence>
<feature type="transmembrane region" description="Helical" evidence="17">
    <location>
        <begin position="242"/>
        <end position="262"/>
    </location>
</feature>
<feature type="transmembrane region" description="Helical" evidence="17">
    <location>
        <begin position="7"/>
        <end position="30"/>
    </location>
</feature>
<comment type="similarity">
    <text evidence="2 17">Belongs to the UppP family.</text>
</comment>
<dbReference type="GO" id="GO:0050380">
    <property type="term" value="F:undecaprenyl-diphosphatase activity"/>
    <property type="evidence" value="ECO:0007669"/>
    <property type="project" value="UniProtKB-UniRule"/>
</dbReference>
<proteinExistence type="inferred from homology"/>
<dbReference type="Proteomes" id="UP000295788">
    <property type="component" value="Unassembled WGS sequence"/>
</dbReference>
<evidence type="ECO:0000313" key="18">
    <source>
        <dbReference type="EMBL" id="TCS78137.1"/>
    </source>
</evidence>
<keyword evidence="12 17" id="KW-0046">Antibiotic resistance</keyword>
<feature type="transmembrane region" description="Helical" evidence="17">
    <location>
        <begin position="178"/>
        <end position="196"/>
    </location>
</feature>
<evidence type="ECO:0000256" key="5">
    <source>
        <dbReference type="ARBA" id="ARBA00022475"/>
    </source>
</evidence>
<dbReference type="EMBL" id="SMAB01000030">
    <property type="protein sequence ID" value="TCS78137.1"/>
    <property type="molecule type" value="Genomic_DNA"/>
</dbReference>
<evidence type="ECO:0000256" key="9">
    <source>
        <dbReference type="ARBA" id="ARBA00022984"/>
    </source>
</evidence>
<evidence type="ECO:0000256" key="7">
    <source>
        <dbReference type="ARBA" id="ARBA00022801"/>
    </source>
</evidence>
<keyword evidence="11 17" id="KW-0472">Membrane</keyword>
<sequence length="265" mass="28780">MVELMKALVLGIIQGFTEFLPISSTGHLLIFRKLFGLSEAGLFLDTMLHLGTLISVFIIFWDDILQLLKKPFSKLALLIIVGTIPTAIIGLTFEDYFEGISKTGVTVGWEFLFTGFILWLAESIKGKGYKNVDQIQYKDAFLVGTLQGAAILPAISRSGLTIAGALFRGIDKGTAARFSFLMSIPAILGAVVLQSLKLLKGEELASLHAIGTIPLIVATLASAISGFIAVKWMLAIIQRGSLKVFSIYVWILGIGILISQFLGKW</sequence>
<dbReference type="GO" id="GO:0071555">
    <property type="term" value="P:cell wall organization"/>
    <property type="evidence" value="ECO:0007669"/>
    <property type="project" value="UniProtKB-KW"/>
</dbReference>
<evidence type="ECO:0000256" key="10">
    <source>
        <dbReference type="ARBA" id="ARBA00022989"/>
    </source>
</evidence>
<comment type="miscellaneous">
    <text evidence="17">Bacitracin is thought to be involved in the inhibition of peptidoglycan synthesis by sequestering undecaprenyl diphosphate, thereby reducing the pool of lipid carrier available.</text>
</comment>
<dbReference type="PANTHER" id="PTHR30622:SF4">
    <property type="entry name" value="UNDECAPRENYL-DIPHOSPHATASE"/>
    <property type="match status" value="1"/>
</dbReference>
<keyword evidence="19" id="KW-1185">Reference proteome</keyword>
<feature type="transmembrane region" description="Helical" evidence="17">
    <location>
        <begin position="208"/>
        <end position="230"/>
    </location>
</feature>
<evidence type="ECO:0000256" key="16">
    <source>
        <dbReference type="ARBA" id="ARBA00047594"/>
    </source>
</evidence>
<comment type="subcellular location">
    <subcellularLocation>
        <location evidence="1 17">Cell membrane</location>
        <topology evidence="1 17">Multi-pass membrane protein</topology>
    </subcellularLocation>
</comment>
<evidence type="ECO:0000256" key="13">
    <source>
        <dbReference type="ARBA" id="ARBA00023316"/>
    </source>
</evidence>
<dbReference type="AlphaFoldDB" id="A0A4R3K5Y2"/>
<evidence type="ECO:0000256" key="17">
    <source>
        <dbReference type="HAMAP-Rule" id="MF_01006"/>
    </source>
</evidence>